<organism evidence="2 3">
    <name type="scientific">Aspergillus niger ATCC 13496</name>
    <dbReference type="NCBI Taxonomy" id="1353008"/>
    <lineage>
        <taxon>Eukaryota</taxon>
        <taxon>Fungi</taxon>
        <taxon>Dikarya</taxon>
        <taxon>Ascomycota</taxon>
        <taxon>Pezizomycotina</taxon>
        <taxon>Eurotiomycetes</taxon>
        <taxon>Eurotiomycetidae</taxon>
        <taxon>Eurotiales</taxon>
        <taxon>Aspergillaceae</taxon>
        <taxon>Aspergillus</taxon>
        <taxon>Aspergillus subgen. Circumdati</taxon>
    </lineage>
</organism>
<reference evidence="2 3" key="1">
    <citation type="submission" date="2018-07" db="EMBL/GenBank/DDBJ databases">
        <title>Section-level genome sequencing of Aspergillus section Nigri to investigate inter- and intra-species variation.</title>
        <authorList>
            <consortium name="DOE Joint Genome Institute"/>
            <person name="Vesth T.C."/>
            <person name="Nybo J.L."/>
            <person name="Theobald S."/>
            <person name="Frisvad J.C."/>
            <person name="Larsen T.O."/>
            <person name="Nielsen K.F."/>
            <person name="Hoof J.B."/>
            <person name="Brandl J."/>
            <person name="Salamov A."/>
            <person name="Riley R."/>
            <person name="Gladden J.M."/>
            <person name="Phatale P."/>
            <person name="Nielsen M.T."/>
            <person name="Lyhne E.K."/>
            <person name="Kogle M.E."/>
            <person name="Strasser K."/>
            <person name="McDonnell E."/>
            <person name="Barry K."/>
            <person name="Clum A."/>
            <person name="Chen C."/>
            <person name="Nolan M."/>
            <person name="Sandor L."/>
            <person name="Kuo A."/>
            <person name="Lipzen A."/>
            <person name="Hainaut M."/>
            <person name="Drula E."/>
            <person name="Tsang A."/>
            <person name="Magnuson J.K."/>
            <person name="Henrissat B."/>
            <person name="Wiebenga A."/>
            <person name="Simmons B.A."/>
            <person name="Makela M.R."/>
            <person name="De vries R.P."/>
            <person name="Grigoriev I.V."/>
            <person name="Mortensen U.H."/>
            <person name="Baker S.E."/>
            <person name="Andersen M.R."/>
        </authorList>
    </citation>
    <scope>NUCLEOTIDE SEQUENCE [LARGE SCALE GENOMIC DNA]</scope>
    <source>
        <strain evidence="2 3">ATCC 13496</strain>
    </source>
</reference>
<keyword evidence="1" id="KW-1133">Transmembrane helix</keyword>
<feature type="transmembrane region" description="Helical" evidence="1">
    <location>
        <begin position="21"/>
        <end position="43"/>
    </location>
</feature>
<dbReference type="EMBL" id="KZ851947">
    <property type="protein sequence ID" value="RDH15567.1"/>
    <property type="molecule type" value="Genomic_DNA"/>
</dbReference>
<sequence length="65" mass="8144">MGEGWEVRTWRNWRFEFCFCMTRLCFIIIIIFLSSSTLIYHFLLDYPLTIFSLREKITQFHRRYP</sequence>
<keyword evidence="1" id="KW-0472">Membrane</keyword>
<evidence type="ECO:0000256" key="1">
    <source>
        <dbReference type="SAM" id="Phobius"/>
    </source>
</evidence>
<evidence type="ECO:0000313" key="2">
    <source>
        <dbReference type="EMBL" id="RDH15567.1"/>
    </source>
</evidence>
<proteinExistence type="predicted"/>
<gene>
    <name evidence="2" type="ORF">M747DRAFT_130602</name>
</gene>
<evidence type="ECO:0000313" key="3">
    <source>
        <dbReference type="Proteomes" id="UP000253845"/>
    </source>
</evidence>
<dbReference type="Proteomes" id="UP000253845">
    <property type="component" value="Unassembled WGS sequence"/>
</dbReference>
<dbReference type="VEuPathDB" id="FungiDB:M747DRAFT_130602"/>
<accession>A0A370BJE8</accession>
<protein>
    <submittedName>
        <fullName evidence="2">Uncharacterized protein</fullName>
    </submittedName>
</protein>
<name>A0A370BJE8_ASPNG</name>
<dbReference type="AlphaFoldDB" id="A0A370BJE8"/>
<keyword evidence="1" id="KW-0812">Transmembrane</keyword>